<dbReference type="InterPro" id="IPR015421">
    <property type="entry name" value="PyrdxlP-dep_Trfase_major"/>
</dbReference>
<dbReference type="Gene3D" id="3.40.640.10">
    <property type="entry name" value="Type I PLP-dependent aspartate aminotransferase-like (Major domain)"/>
    <property type="match status" value="1"/>
</dbReference>
<dbReference type="PATRIC" id="fig|213810.4.peg.1343"/>
<dbReference type="STRING" id="213810.RUM_14460"/>
<dbReference type="Proteomes" id="UP000007054">
    <property type="component" value="Chromosome"/>
</dbReference>
<evidence type="ECO:0000313" key="2">
    <source>
        <dbReference type="EMBL" id="CBL17551.1"/>
    </source>
</evidence>
<feature type="domain" description="Aminotransferase class V" evidence="1">
    <location>
        <begin position="5"/>
        <end position="368"/>
    </location>
</feature>
<reference evidence="2" key="1">
    <citation type="submission" date="2010-03" db="EMBL/GenBank/DDBJ databases">
        <title>The genome sequence of Ruminococcus sp. 18P13.</title>
        <authorList>
            <consortium name="metaHIT consortium -- http://www.metahit.eu/"/>
            <person name="Pajon A."/>
            <person name="Turner K."/>
            <person name="Parkhill J."/>
            <person name="Bernalier A."/>
        </authorList>
    </citation>
    <scope>NUCLEOTIDE SEQUENCE [LARGE SCALE GENOMIC DNA]</scope>
    <source>
        <strain evidence="2">Type strain: 18P13</strain>
    </source>
</reference>
<organism evidence="2 3">
    <name type="scientific">Ruminococcus champanellensis (strain DSM 18848 / JCM 17042 / KCTC 15320 / 18P13)</name>
    <dbReference type="NCBI Taxonomy" id="213810"/>
    <lineage>
        <taxon>Bacteria</taxon>
        <taxon>Bacillati</taxon>
        <taxon>Bacillota</taxon>
        <taxon>Clostridia</taxon>
        <taxon>Eubacteriales</taxon>
        <taxon>Oscillospiraceae</taxon>
        <taxon>Ruminococcus</taxon>
    </lineage>
</organism>
<evidence type="ECO:0000313" key="3">
    <source>
        <dbReference type="Proteomes" id="UP000007054"/>
    </source>
</evidence>
<gene>
    <name evidence="2" type="ordered locus">RUM_14460</name>
</gene>
<dbReference type="Gene3D" id="3.90.1150.10">
    <property type="entry name" value="Aspartate Aminotransferase, domain 1"/>
    <property type="match status" value="1"/>
</dbReference>
<keyword evidence="3" id="KW-1185">Reference proteome</keyword>
<protein>
    <submittedName>
        <fullName evidence="2">Selenocysteine lyase</fullName>
    </submittedName>
</protein>
<dbReference type="KEGG" id="rch:RUM_14460"/>
<dbReference type="RefSeq" id="WP_015558458.1">
    <property type="nucleotide sequence ID" value="NC_021039.1"/>
</dbReference>
<keyword evidence="2" id="KW-0456">Lyase</keyword>
<dbReference type="SUPFAM" id="SSF53383">
    <property type="entry name" value="PLP-dependent transferases"/>
    <property type="match status" value="1"/>
</dbReference>
<dbReference type="Pfam" id="PF00266">
    <property type="entry name" value="Aminotran_5"/>
    <property type="match status" value="1"/>
</dbReference>
<dbReference type="PANTHER" id="PTHR43586">
    <property type="entry name" value="CYSTEINE DESULFURASE"/>
    <property type="match status" value="1"/>
</dbReference>
<dbReference type="InterPro" id="IPR000192">
    <property type="entry name" value="Aminotrans_V_dom"/>
</dbReference>
<dbReference type="GeneID" id="83156170"/>
<dbReference type="PANTHER" id="PTHR43586:SF4">
    <property type="entry name" value="ISOPENICILLIN N EPIMERASE"/>
    <property type="match status" value="1"/>
</dbReference>
<dbReference type="AlphaFoldDB" id="D4LD56"/>
<reference evidence="2" key="2">
    <citation type="submission" date="2010-03" db="EMBL/GenBank/DDBJ databases">
        <authorList>
            <person name="Pajon A."/>
        </authorList>
    </citation>
    <scope>NUCLEOTIDE SEQUENCE</scope>
    <source>
        <strain evidence="2">Type strain: 18P13</strain>
    </source>
</reference>
<dbReference type="InterPro" id="IPR015422">
    <property type="entry name" value="PyrdxlP-dep_Trfase_small"/>
</dbReference>
<sequence length="378" mass="40282">MAQPVNFDNAATTFPKPPEVYAAVSYALEKQGGNPGRGGHPLSMAAGEAVYAARETVGNFFGAQPENVIFTSNCTHALNLAIQGVARRGGHFIISDLEHNSVARPVEALARAGKITYSVAHVYPEDARTVESFRSLITSRTQAMVFTLASNVTGQVLPWRALAKLCRERGICCIGDGAQVCGILPVALEDGFHILCTAGHKGLYGAPGTGLLMTDGSVKIRPLMQGGTGSTSLDLSQPDFLPDALESGTVNTIGAASMRAGIRFLQRLGLERIHAYESGLCRRLQAGLERIPGAVIYRDPAASYVPLLSFNLAQRQPEQVAELLSMQGYCLRAGYHCAALAHTSLGTRDGTVRFAPSVFNRESEVDGLVEQLKKIAGN</sequence>
<dbReference type="BioCyc" id="RCHA213810:RUM_RS07020-MONOMER"/>
<dbReference type="GO" id="GO:0016829">
    <property type="term" value="F:lyase activity"/>
    <property type="evidence" value="ECO:0007669"/>
    <property type="project" value="UniProtKB-KW"/>
</dbReference>
<evidence type="ECO:0000259" key="1">
    <source>
        <dbReference type="Pfam" id="PF00266"/>
    </source>
</evidence>
<dbReference type="HOGENOM" id="CLU_003433_2_4_9"/>
<accession>D4LD56</accession>
<proteinExistence type="predicted"/>
<name>D4LD56_RUMC1</name>
<dbReference type="EMBL" id="FP929052">
    <property type="protein sequence ID" value="CBL17551.1"/>
    <property type="molecule type" value="Genomic_DNA"/>
</dbReference>
<dbReference type="InterPro" id="IPR015424">
    <property type="entry name" value="PyrdxlP-dep_Trfase"/>
</dbReference>